<organism evidence="3 4">
    <name type="scientific">Scandinavium goeteborgense</name>
    <dbReference type="NCBI Taxonomy" id="1851514"/>
    <lineage>
        <taxon>Bacteria</taxon>
        <taxon>Pseudomonadati</taxon>
        <taxon>Pseudomonadota</taxon>
        <taxon>Gammaproteobacteria</taxon>
        <taxon>Enterobacterales</taxon>
        <taxon>Enterobacteriaceae</taxon>
        <taxon>Scandinavium</taxon>
    </lineage>
</organism>
<keyword evidence="2" id="KW-0732">Signal</keyword>
<dbReference type="AlphaFoldDB" id="A0A4R6DZH2"/>
<feature type="coiled-coil region" evidence="1">
    <location>
        <begin position="32"/>
        <end position="66"/>
    </location>
</feature>
<dbReference type="InterPro" id="IPR016963">
    <property type="entry name" value="Glycoporin_RafY"/>
</dbReference>
<dbReference type="Proteomes" id="UP000295530">
    <property type="component" value="Unassembled WGS sequence"/>
</dbReference>
<evidence type="ECO:0000313" key="3">
    <source>
        <dbReference type="EMBL" id="TDN49878.1"/>
    </source>
</evidence>
<accession>A0A4R6DZH2</accession>
<dbReference type="SUPFAM" id="SSF56935">
    <property type="entry name" value="Porins"/>
    <property type="match status" value="1"/>
</dbReference>
<evidence type="ECO:0000256" key="2">
    <source>
        <dbReference type="SAM" id="SignalP"/>
    </source>
</evidence>
<evidence type="ECO:0000313" key="4">
    <source>
        <dbReference type="Proteomes" id="UP000295530"/>
    </source>
</evidence>
<comment type="caution">
    <text evidence="3">The sequence shown here is derived from an EMBL/GenBank/DDBJ whole genome shotgun (WGS) entry which is preliminary data.</text>
</comment>
<dbReference type="Pfam" id="PF16966">
    <property type="entry name" value="Porin_8"/>
    <property type="match status" value="1"/>
</dbReference>
<dbReference type="RefSeq" id="WP_133462240.1">
    <property type="nucleotide sequence ID" value="NZ_SNVX01000022.1"/>
</dbReference>
<keyword evidence="1" id="KW-0175">Coiled coil</keyword>
<dbReference type="EMBL" id="SNVX01000022">
    <property type="protein sequence ID" value="TDN49878.1"/>
    <property type="molecule type" value="Genomic_DNA"/>
</dbReference>
<sequence>MKKTAIAVAIGCLLVANSATAKSQSLSVEQRLQLLENRLISAEHRAEKAEQQVEVLKAQQTTDRKEIKEVQERVVVKNETPATETANNAASPALSLSGYGDLRIYGDVEFNMDAESKRGTLTKLNEDNTTEQWDMDGRILLGVDGMRKLNDGRYAGFSIQPLADMYGSMNLDDAYFHFGQENDWKVKVGRFEAFDMFPLNQDTFVEHSGNTANDLYSDGQGYIYMMKEGRGRSDAGGNFLLSKQIDDWYFELNSLIEDGSTLFADSGNIVGTDGRTYHGREMDKERNVIYMRPVVSWSPMKELAFSAAMESNVINNAYGYTNNNGDFVDQSDRTGYGLTMTWDGKKTDPENGVTFNINTAYMDADNEEDFTAATNALWKNFEIGYIYAHNKIDDFEKMVCDDDCIITDEGTYDIHTIHASYLIPNVMDMNNFNIYLGTYWSKIQSDEKISSDDDRYGARVRFKYFF</sequence>
<proteinExistence type="predicted"/>
<reference evidence="3 4" key="1">
    <citation type="submission" date="2019-03" db="EMBL/GenBank/DDBJ databases">
        <title>Genomic analyses of the natural microbiome of Caenorhabditis elegans.</title>
        <authorList>
            <person name="Samuel B."/>
        </authorList>
    </citation>
    <scope>NUCLEOTIDE SEQUENCE [LARGE SCALE GENOMIC DNA]</scope>
    <source>
        <strain evidence="3 4">BIGb0156</strain>
    </source>
</reference>
<feature type="signal peptide" evidence="2">
    <location>
        <begin position="1"/>
        <end position="21"/>
    </location>
</feature>
<name>A0A4R6DZH2_SCAGO</name>
<keyword evidence="4" id="KW-1185">Reference proteome</keyword>
<protein>
    <submittedName>
        <fullName evidence="3">Raffinose porin</fullName>
    </submittedName>
</protein>
<dbReference type="OrthoDB" id="5622860at2"/>
<feature type="chain" id="PRO_5020232532" evidence="2">
    <location>
        <begin position="22"/>
        <end position="466"/>
    </location>
</feature>
<gene>
    <name evidence="3" type="ORF">EC847_12215</name>
</gene>
<evidence type="ECO:0000256" key="1">
    <source>
        <dbReference type="SAM" id="Coils"/>
    </source>
</evidence>